<keyword evidence="1 5" id="KW-0949">S-adenosyl-L-methionine</keyword>
<dbReference type="Pfam" id="PF04055">
    <property type="entry name" value="Radical_SAM"/>
    <property type="match status" value="1"/>
</dbReference>
<keyword evidence="8" id="KW-1185">Reference proteome</keyword>
<dbReference type="SFLD" id="SFLDG01099">
    <property type="entry name" value="Uncharacterised_Radical_SAM_Su"/>
    <property type="match status" value="1"/>
</dbReference>
<evidence type="ECO:0000259" key="6">
    <source>
        <dbReference type="Pfam" id="PF04055"/>
    </source>
</evidence>
<evidence type="ECO:0000313" key="7">
    <source>
        <dbReference type="EMBL" id="TCO85850.1"/>
    </source>
</evidence>
<feature type="binding site" evidence="5">
    <location>
        <position position="68"/>
    </location>
    <ligand>
        <name>[4Fe-4S] cluster</name>
        <dbReference type="ChEBI" id="CHEBI:49883"/>
        <note>4Fe-4S-S-AdoMet</note>
    </ligand>
</feature>
<keyword evidence="7" id="KW-0670">Pyruvate</keyword>
<dbReference type="EMBL" id="SLXA01000002">
    <property type="protein sequence ID" value="TCO85850.1"/>
    <property type="molecule type" value="Genomic_DNA"/>
</dbReference>
<gene>
    <name evidence="7" type="ORF">EV212_102165</name>
</gene>
<dbReference type="InterPro" id="IPR013785">
    <property type="entry name" value="Aldolase_TIM"/>
</dbReference>
<dbReference type="SUPFAM" id="SSF102114">
    <property type="entry name" value="Radical SAM enzymes"/>
    <property type="match status" value="1"/>
</dbReference>
<dbReference type="InterPro" id="IPR040085">
    <property type="entry name" value="MJ0674-like"/>
</dbReference>
<accession>A0A4R2LD91</accession>
<dbReference type="AlphaFoldDB" id="A0A4R2LD91"/>
<keyword evidence="4 5" id="KW-0411">Iron-sulfur</keyword>
<sequence length="301" mass="34246">MNWKKWYRECALCPRECGVNRLEGRRGFCGQTAGLKVARAALHMWEEPCISGTRGSGTVFFTGCHLGCVFCQNGQISRGGAGKEISIIRLAHIFMELQEKGAHNINLVTPTHFVPQIIEALRISKKMGLVLPVVYNTGGFEKVDTLELLDGWVDVYLTDFKFMDVHLSKRYAHEEGYSFYAAKALEEMYRQTGPSAFDENGMMTKGIIVRHMVLPGQSMDSRQIIDYLYENYGDEIYLSLMNQYTPSGSLEKYPELKKRVKRQVYERLIQYTIRKGVENAFIQEGDTAKESFIPDFDGEGV</sequence>
<dbReference type="PANTHER" id="PTHR43075:SF1">
    <property type="entry name" value="FORMATE LYASE ACTIVATING ENZYME, PUTATIVE (AFU_ORTHOLOGUE AFUA_2G15630)-RELATED"/>
    <property type="match status" value="1"/>
</dbReference>
<organism evidence="7 8">
    <name type="scientific">Frisingicoccus caecimuris</name>
    <dbReference type="NCBI Taxonomy" id="1796636"/>
    <lineage>
        <taxon>Bacteria</taxon>
        <taxon>Bacillati</taxon>
        <taxon>Bacillota</taxon>
        <taxon>Clostridia</taxon>
        <taxon>Lachnospirales</taxon>
        <taxon>Lachnospiraceae</taxon>
        <taxon>Frisingicoccus</taxon>
    </lineage>
</organism>
<dbReference type="GO" id="GO:0051536">
    <property type="term" value="F:iron-sulfur cluster binding"/>
    <property type="evidence" value="ECO:0007669"/>
    <property type="project" value="UniProtKB-KW"/>
</dbReference>
<dbReference type="OrthoDB" id="9781783at2"/>
<dbReference type="Proteomes" id="UP000295711">
    <property type="component" value="Unassembled WGS sequence"/>
</dbReference>
<feature type="domain" description="Radical SAM core" evidence="6">
    <location>
        <begin position="59"/>
        <end position="224"/>
    </location>
</feature>
<dbReference type="PIRSF" id="PIRSF004869">
    <property type="entry name" value="PflX_prd"/>
    <property type="match status" value="1"/>
</dbReference>
<dbReference type="GO" id="GO:0016829">
    <property type="term" value="F:lyase activity"/>
    <property type="evidence" value="ECO:0007669"/>
    <property type="project" value="UniProtKB-KW"/>
</dbReference>
<evidence type="ECO:0000256" key="4">
    <source>
        <dbReference type="ARBA" id="ARBA00023014"/>
    </source>
</evidence>
<keyword evidence="3 5" id="KW-0408">Iron</keyword>
<dbReference type="SFLD" id="SFLDS00029">
    <property type="entry name" value="Radical_SAM"/>
    <property type="match status" value="1"/>
</dbReference>
<dbReference type="GO" id="GO:0046872">
    <property type="term" value="F:metal ion binding"/>
    <property type="evidence" value="ECO:0007669"/>
    <property type="project" value="UniProtKB-KW"/>
</dbReference>
<comment type="caution">
    <text evidence="7">The sequence shown here is derived from an EMBL/GenBank/DDBJ whole genome shotgun (WGS) entry which is preliminary data.</text>
</comment>
<evidence type="ECO:0000256" key="1">
    <source>
        <dbReference type="ARBA" id="ARBA00022691"/>
    </source>
</evidence>
<name>A0A4R2LD91_9FIRM</name>
<evidence type="ECO:0000313" key="8">
    <source>
        <dbReference type="Proteomes" id="UP000295711"/>
    </source>
</evidence>
<dbReference type="InterPro" id="IPR016431">
    <property type="entry name" value="Pyrv-formate_lyase-activ_prd"/>
</dbReference>
<reference evidence="7 8" key="1">
    <citation type="submission" date="2019-03" db="EMBL/GenBank/DDBJ databases">
        <title>Genomic Encyclopedia of Type Strains, Phase IV (KMG-IV): sequencing the most valuable type-strain genomes for metagenomic binning, comparative biology and taxonomic classification.</title>
        <authorList>
            <person name="Goeker M."/>
        </authorList>
    </citation>
    <scope>NUCLEOTIDE SEQUENCE [LARGE SCALE GENOMIC DNA]</scope>
    <source>
        <strain evidence="7 8">DSM 28559</strain>
    </source>
</reference>
<dbReference type="Gene3D" id="3.20.20.70">
    <property type="entry name" value="Aldolase class I"/>
    <property type="match status" value="1"/>
</dbReference>
<comment type="cofactor">
    <cofactor evidence="5">
        <name>[4Fe-4S] cluster</name>
        <dbReference type="ChEBI" id="CHEBI:49883"/>
    </cofactor>
    <text evidence="5">Binds 1 [4Fe-4S] cluster. The cluster is coordinated with 3 cysteines and an exchangeable S-adenosyl-L-methionine.</text>
</comment>
<dbReference type="InterPro" id="IPR058240">
    <property type="entry name" value="rSAM_sf"/>
</dbReference>
<evidence type="ECO:0000256" key="5">
    <source>
        <dbReference type="PIRSR" id="PIRSR004869-50"/>
    </source>
</evidence>
<dbReference type="InterPro" id="IPR007197">
    <property type="entry name" value="rSAM"/>
</dbReference>
<dbReference type="PANTHER" id="PTHR43075">
    <property type="entry name" value="FORMATE LYASE ACTIVATING ENZYME, PUTATIVE (AFU_ORTHOLOGUE AFUA_2G15630)-RELATED"/>
    <property type="match status" value="1"/>
</dbReference>
<evidence type="ECO:0000256" key="3">
    <source>
        <dbReference type="ARBA" id="ARBA00023004"/>
    </source>
</evidence>
<keyword evidence="7" id="KW-0456">Lyase</keyword>
<feature type="binding site" evidence="5">
    <location>
        <position position="64"/>
    </location>
    <ligand>
        <name>[4Fe-4S] cluster</name>
        <dbReference type="ChEBI" id="CHEBI:49883"/>
        <note>4Fe-4S-S-AdoMet</note>
    </ligand>
</feature>
<evidence type="ECO:0000256" key="2">
    <source>
        <dbReference type="ARBA" id="ARBA00022723"/>
    </source>
</evidence>
<dbReference type="CDD" id="cd01335">
    <property type="entry name" value="Radical_SAM"/>
    <property type="match status" value="1"/>
</dbReference>
<proteinExistence type="predicted"/>
<keyword evidence="2 5" id="KW-0479">Metal-binding</keyword>
<protein>
    <submittedName>
        <fullName evidence="7">Putative pyruvate formate lyase activating enzyme</fullName>
    </submittedName>
</protein>
<feature type="binding site" evidence="5">
    <location>
        <position position="71"/>
    </location>
    <ligand>
        <name>[4Fe-4S] cluster</name>
        <dbReference type="ChEBI" id="CHEBI:49883"/>
        <note>4Fe-4S-S-AdoMet</note>
    </ligand>
</feature>
<dbReference type="RefSeq" id="WP_132088742.1">
    <property type="nucleotide sequence ID" value="NZ_JANKAQ010000001.1"/>
</dbReference>